<dbReference type="Proteomes" id="UP000259026">
    <property type="component" value="Segment"/>
</dbReference>
<keyword evidence="2" id="KW-1185">Reference proteome</keyword>
<sequence>MPTLSYFTHRMVVQWLRGIPTTPPTGLFVGALTQAPNADGSGVIEPSGNGYARRPITLTEAVVSAGVTTTQNVADTIFPTAQGNAWPQVTYLGVFNQTGDLLAYGPLAAPRAVGVGDSLAFGAGTIQLRLK</sequence>
<organism evidence="1 2">
    <name type="scientific">Caulobacter phage CcrPW</name>
    <dbReference type="NCBI Taxonomy" id="2283271"/>
    <lineage>
        <taxon>Viruses</taxon>
        <taxon>Duplodnaviria</taxon>
        <taxon>Heunggongvirae</taxon>
        <taxon>Uroviricota</taxon>
        <taxon>Caudoviricetes</taxon>
        <taxon>Jeanschmidtviridae</taxon>
        <taxon>Colossusvirus</taxon>
        <taxon>Colossusvirus PW</taxon>
    </lineage>
</organism>
<accession>A0A385ECW2</accession>
<reference evidence="1" key="1">
    <citation type="submission" date="2018-07" db="EMBL/GenBank/DDBJ databases">
        <authorList>
            <person name="Quirk P.G."/>
            <person name="Krulwich T.A."/>
        </authorList>
    </citation>
    <scope>NUCLEOTIDE SEQUENCE</scope>
</reference>
<evidence type="ECO:0000313" key="1">
    <source>
        <dbReference type="EMBL" id="AXQ68578.1"/>
    </source>
</evidence>
<proteinExistence type="predicted"/>
<reference evidence="1" key="2">
    <citation type="submission" date="2018-09" db="EMBL/GenBank/DDBJ databases">
        <title>Giant CbK-like Caulobacter bacteriophages have genetically divergent genomes.</title>
        <authorList>
            <person name="Wilson K."/>
            <person name="Ely B."/>
        </authorList>
    </citation>
    <scope>NUCLEOTIDE SEQUENCE [LARGE SCALE GENOMIC DNA]</scope>
</reference>
<name>A0A385ECW2_9CAUD</name>
<protein>
    <submittedName>
        <fullName evidence="1">Uncharacterized protein</fullName>
    </submittedName>
</protein>
<dbReference type="InterPro" id="IPR056908">
    <property type="entry name" value="Gp80-like"/>
</dbReference>
<evidence type="ECO:0000313" key="2">
    <source>
        <dbReference type="Proteomes" id="UP000259026"/>
    </source>
</evidence>
<dbReference type="Pfam" id="PF23140">
    <property type="entry name" value="Gp80"/>
    <property type="match status" value="1"/>
</dbReference>
<dbReference type="EMBL" id="MH588545">
    <property type="protein sequence ID" value="AXQ68578.1"/>
    <property type="molecule type" value="Genomic_DNA"/>
</dbReference>
<gene>
    <name evidence="1" type="ORF">CcrPW_gp039</name>
</gene>